<dbReference type="PIRSF" id="PIRSF002191">
    <property type="entry name" value="Ribosomal_L19"/>
    <property type="match status" value="1"/>
</dbReference>
<dbReference type="PROSITE" id="PS01015">
    <property type="entry name" value="RIBOSOMAL_L19"/>
    <property type="match status" value="1"/>
</dbReference>
<dbReference type="GO" id="GO:0003735">
    <property type="term" value="F:structural constituent of ribosome"/>
    <property type="evidence" value="ECO:0007669"/>
    <property type="project" value="InterPro"/>
</dbReference>
<comment type="similarity">
    <text evidence="1">Belongs to the bacterial ribosomal protein bL19 family.</text>
</comment>
<dbReference type="AlphaFoldDB" id="A0A3B1D029"/>
<dbReference type="InterPro" id="IPR008991">
    <property type="entry name" value="Translation_prot_SH3-like_sf"/>
</dbReference>
<dbReference type="NCBIfam" id="TIGR01024">
    <property type="entry name" value="rplS_bact"/>
    <property type="match status" value="1"/>
</dbReference>
<keyword evidence="3" id="KW-0687">Ribonucleoprotein</keyword>
<gene>
    <name evidence="4" type="ORF">MNBD_PLANCTO03-1051</name>
</gene>
<dbReference type="EMBL" id="UOGK01000047">
    <property type="protein sequence ID" value="VAX36266.1"/>
    <property type="molecule type" value="Genomic_DNA"/>
</dbReference>
<sequence>MSTQQLIDNINTDNLKADIPTMDVGDTINVHARIVEGEKERIQVFQGVLISRKGRGINEMILVRRVVDNQGVERTWPINSPMIAKFEVVRRADARRGKLYFLRDRVGKKRRLRDRRRGLKHVAGQKTVG</sequence>
<dbReference type="InterPro" id="IPR018257">
    <property type="entry name" value="Ribosomal_bL19_CS"/>
</dbReference>
<dbReference type="HAMAP" id="MF_00402">
    <property type="entry name" value="Ribosomal_bL19"/>
    <property type="match status" value="1"/>
</dbReference>
<dbReference type="InterPro" id="IPR038657">
    <property type="entry name" value="Ribosomal_bL19_sf"/>
</dbReference>
<accession>A0A3B1D029</accession>
<dbReference type="Pfam" id="PF01245">
    <property type="entry name" value="Ribosomal_L19"/>
    <property type="match status" value="1"/>
</dbReference>
<dbReference type="SUPFAM" id="SSF50104">
    <property type="entry name" value="Translation proteins SH3-like domain"/>
    <property type="match status" value="1"/>
</dbReference>
<keyword evidence="2 4" id="KW-0689">Ribosomal protein</keyword>
<dbReference type="GO" id="GO:0006412">
    <property type="term" value="P:translation"/>
    <property type="evidence" value="ECO:0007669"/>
    <property type="project" value="InterPro"/>
</dbReference>
<dbReference type="PANTHER" id="PTHR15680:SF9">
    <property type="entry name" value="LARGE RIBOSOMAL SUBUNIT PROTEIN BL19M"/>
    <property type="match status" value="1"/>
</dbReference>
<proteinExistence type="inferred from homology"/>
<dbReference type="PANTHER" id="PTHR15680">
    <property type="entry name" value="RIBOSOMAL PROTEIN L19"/>
    <property type="match status" value="1"/>
</dbReference>
<dbReference type="InterPro" id="IPR001857">
    <property type="entry name" value="Ribosomal_bL19"/>
</dbReference>
<organism evidence="4">
    <name type="scientific">hydrothermal vent metagenome</name>
    <dbReference type="NCBI Taxonomy" id="652676"/>
    <lineage>
        <taxon>unclassified sequences</taxon>
        <taxon>metagenomes</taxon>
        <taxon>ecological metagenomes</taxon>
    </lineage>
</organism>
<protein>
    <submittedName>
        <fullName evidence="4">LSU ribosomal protein L19p</fullName>
    </submittedName>
</protein>
<evidence type="ECO:0000256" key="2">
    <source>
        <dbReference type="ARBA" id="ARBA00022980"/>
    </source>
</evidence>
<dbReference type="PRINTS" id="PR00061">
    <property type="entry name" value="RIBOSOMALL19"/>
</dbReference>
<name>A0A3B1D029_9ZZZZ</name>
<dbReference type="Gene3D" id="2.30.30.790">
    <property type="match status" value="1"/>
</dbReference>
<reference evidence="4" key="1">
    <citation type="submission" date="2018-06" db="EMBL/GenBank/DDBJ databases">
        <authorList>
            <person name="Zhirakovskaya E."/>
        </authorList>
    </citation>
    <scope>NUCLEOTIDE SEQUENCE</scope>
</reference>
<evidence type="ECO:0000256" key="3">
    <source>
        <dbReference type="ARBA" id="ARBA00023274"/>
    </source>
</evidence>
<dbReference type="GO" id="GO:0022625">
    <property type="term" value="C:cytosolic large ribosomal subunit"/>
    <property type="evidence" value="ECO:0007669"/>
    <property type="project" value="TreeGrafter"/>
</dbReference>
<evidence type="ECO:0000256" key="1">
    <source>
        <dbReference type="ARBA" id="ARBA00005781"/>
    </source>
</evidence>
<evidence type="ECO:0000313" key="4">
    <source>
        <dbReference type="EMBL" id="VAX36266.1"/>
    </source>
</evidence>